<evidence type="ECO:0000313" key="2">
    <source>
        <dbReference type="Proteomes" id="UP001055811"/>
    </source>
</evidence>
<dbReference type="Proteomes" id="UP001055811">
    <property type="component" value="Linkage Group LG04"/>
</dbReference>
<comment type="caution">
    <text evidence="1">The sequence shown here is derived from an EMBL/GenBank/DDBJ whole genome shotgun (WGS) entry which is preliminary data.</text>
</comment>
<accession>A0ACB9E098</accession>
<proteinExistence type="predicted"/>
<keyword evidence="2" id="KW-1185">Reference proteome</keyword>
<reference evidence="2" key="1">
    <citation type="journal article" date="2022" name="Mol. Ecol. Resour.">
        <title>The genomes of chicory, endive, great burdock and yacon provide insights into Asteraceae palaeo-polyploidization history and plant inulin production.</title>
        <authorList>
            <person name="Fan W."/>
            <person name="Wang S."/>
            <person name="Wang H."/>
            <person name="Wang A."/>
            <person name="Jiang F."/>
            <person name="Liu H."/>
            <person name="Zhao H."/>
            <person name="Xu D."/>
            <person name="Zhang Y."/>
        </authorList>
    </citation>
    <scope>NUCLEOTIDE SEQUENCE [LARGE SCALE GENOMIC DNA]</scope>
    <source>
        <strain evidence="2">cv. Punajuju</strain>
    </source>
</reference>
<reference evidence="1 2" key="2">
    <citation type="journal article" date="2022" name="Mol. Ecol. Resour.">
        <title>The genomes of chicory, endive, great burdock and yacon provide insights into Asteraceae paleo-polyploidization history and plant inulin production.</title>
        <authorList>
            <person name="Fan W."/>
            <person name="Wang S."/>
            <person name="Wang H."/>
            <person name="Wang A."/>
            <person name="Jiang F."/>
            <person name="Liu H."/>
            <person name="Zhao H."/>
            <person name="Xu D."/>
            <person name="Zhang Y."/>
        </authorList>
    </citation>
    <scope>NUCLEOTIDE SEQUENCE [LARGE SCALE GENOMIC DNA]</scope>
    <source>
        <strain evidence="2">cv. Punajuju</strain>
        <tissue evidence="1">Leaves</tissue>
    </source>
</reference>
<organism evidence="1 2">
    <name type="scientific">Cichorium intybus</name>
    <name type="common">Chicory</name>
    <dbReference type="NCBI Taxonomy" id="13427"/>
    <lineage>
        <taxon>Eukaryota</taxon>
        <taxon>Viridiplantae</taxon>
        <taxon>Streptophyta</taxon>
        <taxon>Embryophyta</taxon>
        <taxon>Tracheophyta</taxon>
        <taxon>Spermatophyta</taxon>
        <taxon>Magnoliopsida</taxon>
        <taxon>eudicotyledons</taxon>
        <taxon>Gunneridae</taxon>
        <taxon>Pentapetalae</taxon>
        <taxon>asterids</taxon>
        <taxon>campanulids</taxon>
        <taxon>Asterales</taxon>
        <taxon>Asteraceae</taxon>
        <taxon>Cichorioideae</taxon>
        <taxon>Cichorieae</taxon>
        <taxon>Cichoriinae</taxon>
        <taxon>Cichorium</taxon>
    </lineage>
</organism>
<protein>
    <submittedName>
        <fullName evidence="1">Uncharacterized protein</fullName>
    </submittedName>
</protein>
<dbReference type="EMBL" id="CM042012">
    <property type="protein sequence ID" value="KAI3752393.1"/>
    <property type="molecule type" value="Genomic_DNA"/>
</dbReference>
<sequence>MEARVHEAGRQHSSLHLSPIREGGATMPPGPAFPAVLPDLAVGVGEGTNITHVDHGGRKIRMETSGVFAVLLHQGISGATAVQLLV</sequence>
<evidence type="ECO:0000313" key="1">
    <source>
        <dbReference type="EMBL" id="KAI3752393.1"/>
    </source>
</evidence>
<name>A0ACB9E098_CICIN</name>
<gene>
    <name evidence="1" type="ORF">L2E82_24413</name>
</gene>